<name>A0AAE0FFC2_9CHLO</name>
<evidence type="ECO:0000256" key="1">
    <source>
        <dbReference type="SAM" id="Phobius"/>
    </source>
</evidence>
<dbReference type="EMBL" id="LGRX02019362">
    <property type="protein sequence ID" value="KAK3258657.1"/>
    <property type="molecule type" value="Genomic_DNA"/>
</dbReference>
<accession>A0AAE0FFC2</accession>
<reference evidence="2 3" key="1">
    <citation type="journal article" date="2015" name="Genome Biol. Evol.">
        <title>Comparative Genomics of a Bacterivorous Green Alga Reveals Evolutionary Causalities and Consequences of Phago-Mixotrophic Mode of Nutrition.</title>
        <authorList>
            <person name="Burns J.A."/>
            <person name="Paasch A."/>
            <person name="Narechania A."/>
            <person name="Kim E."/>
        </authorList>
    </citation>
    <scope>NUCLEOTIDE SEQUENCE [LARGE SCALE GENOMIC DNA]</scope>
    <source>
        <strain evidence="2 3">PLY_AMNH</strain>
    </source>
</reference>
<feature type="non-terminal residue" evidence="2">
    <location>
        <position position="1"/>
    </location>
</feature>
<gene>
    <name evidence="2" type="ORF">CYMTET_32306</name>
</gene>
<comment type="caution">
    <text evidence="2">The sequence shown here is derived from an EMBL/GenBank/DDBJ whole genome shotgun (WGS) entry which is preliminary data.</text>
</comment>
<feature type="transmembrane region" description="Helical" evidence="1">
    <location>
        <begin position="50"/>
        <end position="72"/>
    </location>
</feature>
<evidence type="ECO:0000313" key="3">
    <source>
        <dbReference type="Proteomes" id="UP001190700"/>
    </source>
</evidence>
<dbReference type="AlphaFoldDB" id="A0AAE0FFC2"/>
<evidence type="ECO:0000313" key="2">
    <source>
        <dbReference type="EMBL" id="KAK3258657.1"/>
    </source>
</evidence>
<dbReference type="Proteomes" id="UP001190700">
    <property type="component" value="Unassembled WGS sequence"/>
</dbReference>
<keyword evidence="1" id="KW-1133">Transmembrane helix</keyword>
<keyword evidence="3" id="KW-1185">Reference proteome</keyword>
<proteinExistence type="predicted"/>
<protein>
    <submittedName>
        <fullName evidence="2">Uncharacterized protein</fullName>
    </submittedName>
</protein>
<keyword evidence="1" id="KW-0472">Membrane</keyword>
<organism evidence="2 3">
    <name type="scientific">Cymbomonas tetramitiformis</name>
    <dbReference type="NCBI Taxonomy" id="36881"/>
    <lineage>
        <taxon>Eukaryota</taxon>
        <taxon>Viridiplantae</taxon>
        <taxon>Chlorophyta</taxon>
        <taxon>Pyramimonadophyceae</taxon>
        <taxon>Pyramimonadales</taxon>
        <taxon>Pyramimonadaceae</taxon>
        <taxon>Cymbomonas</taxon>
    </lineage>
</organism>
<sequence length="297" mass="32790">NRVRTKHRLPVPGFKPQRPAEVLIMPTSLNPHALQDVSCFIATRASTRRMLHLVATMALISYGHFAPLSAAAELSSRTLNITDAFVHSSAIARAEAQFQAACGTSPHAICGGAADQLAQFSRLYRDPAQERVFVLDWQSLTIRRRSNGLGNTLVGYVKMLAVGMAAGRATFCKVDPCQNATEFEEENAQPNSNHFQECQIDPSNYFQGRGPFDWQWRGEVEDALRAAGAVENVFVSVDKDSFVSERDGMRVNGTMLDLLKHPAVKSMAWVRVKIDNMIPINGGMQDAVIANRMMLPM</sequence>
<keyword evidence="1" id="KW-0812">Transmembrane</keyword>